<dbReference type="PATRIC" id="fig|34073.19.peg.7015"/>
<dbReference type="GO" id="GO:0043190">
    <property type="term" value="C:ATP-binding cassette (ABC) transporter complex"/>
    <property type="evidence" value="ECO:0007669"/>
    <property type="project" value="InterPro"/>
</dbReference>
<dbReference type="Pfam" id="PF00528">
    <property type="entry name" value="BPD_transp_1"/>
    <property type="match status" value="1"/>
</dbReference>
<dbReference type="InterPro" id="IPR010065">
    <property type="entry name" value="AA_ABC_transptr_permease_3TM"/>
</dbReference>
<keyword evidence="5" id="KW-0997">Cell inner membrane</keyword>
<feature type="domain" description="ABC transmembrane type-1" evidence="10">
    <location>
        <begin position="18"/>
        <end position="215"/>
    </location>
</feature>
<evidence type="ECO:0000256" key="3">
    <source>
        <dbReference type="ARBA" id="ARBA00022448"/>
    </source>
</evidence>
<evidence type="ECO:0000256" key="2">
    <source>
        <dbReference type="ARBA" id="ARBA00010072"/>
    </source>
</evidence>
<dbReference type="PANTHER" id="PTHR30614:SF10">
    <property type="entry name" value="ARGININE ABC TRANSPORTER PERMEASE PROTEIN ARTM"/>
    <property type="match status" value="1"/>
</dbReference>
<keyword evidence="4" id="KW-1003">Cell membrane</keyword>
<dbReference type="PANTHER" id="PTHR30614">
    <property type="entry name" value="MEMBRANE COMPONENT OF AMINO ACID ABC TRANSPORTER"/>
    <property type="match status" value="1"/>
</dbReference>
<evidence type="ECO:0000313" key="12">
    <source>
        <dbReference type="Proteomes" id="UP000035170"/>
    </source>
</evidence>
<feature type="transmembrane region" description="Helical" evidence="9">
    <location>
        <begin position="27"/>
        <end position="45"/>
    </location>
</feature>
<evidence type="ECO:0000256" key="7">
    <source>
        <dbReference type="ARBA" id="ARBA00022989"/>
    </source>
</evidence>
<evidence type="ECO:0000313" key="11">
    <source>
        <dbReference type="EMBL" id="KLN52101.1"/>
    </source>
</evidence>
<accession>A0A0H2LQY4</accession>
<dbReference type="EMBL" id="JZWI01000073">
    <property type="protein sequence ID" value="KLN52101.1"/>
    <property type="molecule type" value="Genomic_DNA"/>
</dbReference>
<dbReference type="InterPro" id="IPR043429">
    <property type="entry name" value="ArtM/GltK/GlnP/TcyL/YhdX-like"/>
</dbReference>
<evidence type="ECO:0000256" key="4">
    <source>
        <dbReference type="ARBA" id="ARBA00022475"/>
    </source>
</evidence>
<organism evidence="11 12">
    <name type="scientific">Variovorax paradoxus</name>
    <dbReference type="NCBI Taxonomy" id="34073"/>
    <lineage>
        <taxon>Bacteria</taxon>
        <taxon>Pseudomonadati</taxon>
        <taxon>Pseudomonadota</taxon>
        <taxon>Betaproteobacteria</taxon>
        <taxon>Burkholderiales</taxon>
        <taxon>Comamonadaceae</taxon>
        <taxon>Variovorax</taxon>
    </lineage>
</organism>
<dbReference type="PROSITE" id="PS50928">
    <property type="entry name" value="ABC_TM1"/>
    <property type="match status" value="1"/>
</dbReference>
<feature type="transmembrane region" description="Helical" evidence="9">
    <location>
        <begin position="191"/>
        <end position="212"/>
    </location>
</feature>
<keyword evidence="12" id="KW-1185">Reference proteome</keyword>
<reference evidence="11 12" key="1">
    <citation type="submission" date="2015-03" db="EMBL/GenBank/DDBJ databases">
        <title>Genome sequence of Variovorax paradoxus TBEA6.</title>
        <authorList>
            <person name="Poehlein A."/>
            <person name="Schuldes J."/>
            <person name="Wuebbeler J.H."/>
            <person name="Hiessl S."/>
            <person name="Steinbuechel A."/>
            <person name="Daniel R."/>
        </authorList>
    </citation>
    <scope>NUCLEOTIDE SEQUENCE [LARGE SCALE GENOMIC DNA]</scope>
    <source>
        <strain evidence="11 12">TBEA6</strain>
    </source>
</reference>
<keyword evidence="8 9" id="KW-0472">Membrane</keyword>
<dbReference type="GO" id="GO:0022857">
    <property type="term" value="F:transmembrane transporter activity"/>
    <property type="evidence" value="ECO:0007669"/>
    <property type="project" value="InterPro"/>
</dbReference>
<dbReference type="InterPro" id="IPR035906">
    <property type="entry name" value="MetI-like_sf"/>
</dbReference>
<dbReference type="RefSeq" id="WP_047787759.1">
    <property type="nucleotide sequence ID" value="NZ_JZWI01000073.1"/>
</dbReference>
<evidence type="ECO:0000256" key="8">
    <source>
        <dbReference type="ARBA" id="ARBA00023136"/>
    </source>
</evidence>
<dbReference type="GO" id="GO:0006865">
    <property type="term" value="P:amino acid transport"/>
    <property type="evidence" value="ECO:0007669"/>
    <property type="project" value="TreeGrafter"/>
</dbReference>
<keyword evidence="7 9" id="KW-1133">Transmembrane helix</keyword>
<dbReference type="Gene3D" id="1.10.3720.10">
    <property type="entry name" value="MetI-like"/>
    <property type="match status" value="1"/>
</dbReference>
<comment type="caution">
    <text evidence="11">The sequence shown here is derived from an EMBL/GenBank/DDBJ whole genome shotgun (WGS) entry which is preliminary data.</text>
</comment>
<comment type="subcellular location">
    <subcellularLocation>
        <location evidence="1">Cell inner membrane</location>
        <topology evidence="1">Multi-pass membrane protein</topology>
    </subcellularLocation>
    <subcellularLocation>
        <location evidence="9">Cell membrane</location>
        <topology evidence="9">Multi-pass membrane protein</topology>
    </subcellularLocation>
</comment>
<sequence length="226" mass="24243">MFDITLLWSVLPALVEGAWLTLELTAWVILLGTALSIPVALGRNARAAGLRAAAHAYVLFFRGTPALVQLFLLYYGAGQFDVIRHSVLWPVLRDPYWCVVIALGLNSAAYTGKTLGAALAAIPRGTREAARVLGLGRVQAFGLIDLPLAVRTALPAFGNEIILTCKATSLASTVTLLELTGSARLLTAETYAPYEIFLGAGLVYLAINYVLLRGVRALEVSLNRPH</sequence>
<protein>
    <submittedName>
        <fullName evidence="11">Octopine transport system permease protein OccM</fullName>
    </submittedName>
</protein>
<dbReference type="AlphaFoldDB" id="A0A0H2LQY4"/>
<dbReference type="InterPro" id="IPR000515">
    <property type="entry name" value="MetI-like"/>
</dbReference>
<evidence type="ECO:0000256" key="6">
    <source>
        <dbReference type="ARBA" id="ARBA00022692"/>
    </source>
</evidence>
<dbReference type="CDD" id="cd06261">
    <property type="entry name" value="TM_PBP2"/>
    <property type="match status" value="1"/>
</dbReference>
<proteinExistence type="inferred from homology"/>
<dbReference type="Proteomes" id="UP000035170">
    <property type="component" value="Unassembled WGS sequence"/>
</dbReference>
<evidence type="ECO:0000259" key="10">
    <source>
        <dbReference type="PROSITE" id="PS50928"/>
    </source>
</evidence>
<dbReference type="SUPFAM" id="SSF161098">
    <property type="entry name" value="MetI-like"/>
    <property type="match status" value="1"/>
</dbReference>
<feature type="transmembrane region" description="Helical" evidence="9">
    <location>
        <begin position="57"/>
        <end position="77"/>
    </location>
</feature>
<keyword evidence="6 9" id="KW-0812">Transmembrane</keyword>
<name>A0A0H2LQY4_VARPD</name>
<evidence type="ECO:0000256" key="1">
    <source>
        <dbReference type="ARBA" id="ARBA00004429"/>
    </source>
</evidence>
<evidence type="ECO:0000256" key="9">
    <source>
        <dbReference type="RuleBase" id="RU363032"/>
    </source>
</evidence>
<keyword evidence="3 9" id="KW-0813">Transport</keyword>
<comment type="similarity">
    <text evidence="2">Belongs to the binding-protein-dependent transport system permease family. HisMQ subfamily.</text>
</comment>
<evidence type="ECO:0000256" key="5">
    <source>
        <dbReference type="ARBA" id="ARBA00022519"/>
    </source>
</evidence>
<dbReference type="NCBIfam" id="TIGR01726">
    <property type="entry name" value="HEQRo_perm_3TM"/>
    <property type="match status" value="1"/>
</dbReference>
<gene>
    <name evidence="11" type="primary">occM</name>
    <name evidence="11" type="ORF">VPARA_67940</name>
</gene>